<dbReference type="RefSeq" id="XP_066829533.1">
    <property type="nucleotide sequence ID" value="XM_066972611.1"/>
</dbReference>
<keyword evidence="5" id="KW-0479">Metal-binding</keyword>
<dbReference type="PRINTS" id="PR00756">
    <property type="entry name" value="ALADIPTASE"/>
</dbReference>
<dbReference type="InterPro" id="IPR034016">
    <property type="entry name" value="M1_APN-typ"/>
</dbReference>
<evidence type="ECO:0000313" key="12">
    <source>
        <dbReference type="EMBL" id="CAK9438371.1"/>
    </source>
</evidence>
<dbReference type="PANTHER" id="PTHR11533">
    <property type="entry name" value="PROTEASE M1 ZINC METALLOPROTEASE"/>
    <property type="match status" value="1"/>
</dbReference>
<dbReference type="Gene3D" id="1.10.390.10">
    <property type="entry name" value="Neutral Protease Domain 2"/>
    <property type="match status" value="1"/>
</dbReference>
<comment type="similarity">
    <text evidence="2">Belongs to the peptidase M1 family.</text>
</comment>
<name>A0ABP0ZN90_9ASCO</name>
<evidence type="ECO:0000256" key="5">
    <source>
        <dbReference type="ARBA" id="ARBA00022723"/>
    </source>
</evidence>
<evidence type="ECO:0000256" key="4">
    <source>
        <dbReference type="ARBA" id="ARBA00022670"/>
    </source>
</evidence>
<protein>
    <recommendedName>
        <fullName evidence="14">Aminopeptidase</fullName>
    </recommendedName>
</protein>
<dbReference type="InterPro" id="IPR001930">
    <property type="entry name" value="Peptidase_M1"/>
</dbReference>
<dbReference type="Gene3D" id="1.25.50.20">
    <property type="match status" value="1"/>
</dbReference>
<keyword evidence="13" id="KW-1185">Reference proteome</keyword>
<keyword evidence="7" id="KW-0862">Zinc</keyword>
<keyword evidence="3" id="KW-0031">Aminopeptidase</keyword>
<dbReference type="Pfam" id="PF11838">
    <property type="entry name" value="ERAP1_C"/>
    <property type="match status" value="1"/>
</dbReference>
<dbReference type="InterPro" id="IPR027268">
    <property type="entry name" value="Peptidase_M4/M1_CTD_sf"/>
</dbReference>
<reference evidence="12 13" key="1">
    <citation type="submission" date="2024-03" db="EMBL/GenBank/DDBJ databases">
        <authorList>
            <person name="Brejova B."/>
        </authorList>
    </citation>
    <scope>NUCLEOTIDE SEQUENCE [LARGE SCALE GENOMIC DNA]</scope>
    <source>
        <strain evidence="12 13">CBS 14171</strain>
    </source>
</reference>
<dbReference type="CDD" id="cd09601">
    <property type="entry name" value="M1_APN-Q_like"/>
    <property type="match status" value="1"/>
</dbReference>
<evidence type="ECO:0000259" key="9">
    <source>
        <dbReference type="Pfam" id="PF01433"/>
    </source>
</evidence>
<evidence type="ECO:0008006" key="14">
    <source>
        <dbReference type="Google" id="ProtNLM"/>
    </source>
</evidence>
<evidence type="ECO:0000256" key="3">
    <source>
        <dbReference type="ARBA" id="ARBA00022438"/>
    </source>
</evidence>
<comment type="cofactor">
    <cofactor evidence="1">
        <name>Zn(2+)</name>
        <dbReference type="ChEBI" id="CHEBI:29105"/>
    </cofactor>
</comment>
<keyword evidence="8" id="KW-0482">Metalloprotease</keyword>
<dbReference type="InterPro" id="IPR050344">
    <property type="entry name" value="Peptidase_M1_aminopeptidases"/>
</dbReference>
<dbReference type="Pfam" id="PF17900">
    <property type="entry name" value="Peptidase_M1_N"/>
    <property type="match status" value="1"/>
</dbReference>
<sequence>MPVKSRASEGPCQYEVVGEPSFCFSPHNKKNEKRLKRAKRKGGGETMYWLARALCLETQATCLGPFGFNLYSIGSMGARHYLHTTTTTTTVTSSSLVEVYTNYTNSAVTFFSGGGFGGGGGAFGGGAYGNYTASNFSTPRIYNFRGINDTRHTTTTTIQTSHIATTRFSCQQQDQRHQQLTFTRNCSMCRQLEKEGSGAQLVPTEREVLPTNVKPLHYDLTLEPNFETFKFNGEETIDFEVKERTDFITLNSLEIDVKEAKVDDVPITDISYNTKKQTVTFKLPDHLVKNSTAQLHLKFVGELNDKMAGFYRSSYQDGEGGKTKYLATTQMEPTDCRRAFPSYDEPAAKAKFTIKLIADKDLVCLSNMDEKETELLEGHKKKVIFNTTPLMSTYLVAFIVGDLRYVENNSYRVPIKVYATPGSEHLGQYSADIAAKTLAFFDKKFDIPYPLPKCDMVAIHDFSAGAMENFGLITYRTVDLLIDPENTNVNTKQRVTEVVMHELAHQWFGNLVTMDFWDGLWLNEGFATWMSWYACDSLYPDWKVWESYVSDSLQHALTLDALRASHPIEVPVKRADEINQIFDAISYSKGSSLLKMISRWLGEDVFIKGVSNYLKKHKWGNTKTSDLWQALGEVSGKDVVTVMDIWTKNIGFPIVKVEESGDEIKVTQNRFLATGDVKPEEDKVIYPVFLGLKTSEGLDESLVLDERTKTFKLPGKKDGNDDFFKINGDQAGIYRTAYDPARWTKLGQAGVDGKLSVEDRVGLVADAGSLASSGFIKTSSLLDLVKSWSQESNYVVWDEILSRIGSMKAALMFEDEATNNALKTFTRDLIGAKLNEIGWEFKETDTFADQQLKSSLFASAANADDPKAVAYARDAFKKFVAGDKKAIHPNLRATIFNINAKEGDAATFDQLFAIYKNPQSVEEKIAALRAFGRFKKPEIMDKVAGLLLQSDVVKQQDIYIPMQGLRAHKEGVEKLWDWLTVNWDKVYQILPPGLSMLGSVVTLATSGFTKEEQKQRVEKFFSQKDTTGYNQGLAQSLDIISAKGKWAQRDSKLIYDWLAVHGYTK</sequence>
<dbReference type="InterPro" id="IPR024571">
    <property type="entry name" value="ERAP1-like_C_dom"/>
</dbReference>
<gene>
    <name evidence="12" type="ORF">LODBEIA_P25950</name>
</gene>
<evidence type="ECO:0000256" key="6">
    <source>
        <dbReference type="ARBA" id="ARBA00022801"/>
    </source>
</evidence>
<evidence type="ECO:0000256" key="2">
    <source>
        <dbReference type="ARBA" id="ARBA00010136"/>
    </source>
</evidence>
<dbReference type="PANTHER" id="PTHR11533:SF174">
    <property type="entry name" value="PUROMYCIN-SENSITIVE AMINOPEPTIDASE-RELATED"/>
    <property type="match status" value="1"/>
</dbReference>
<dbReference type="Pfam" id="PF01433">
    <property type="entry name" value="Peptidase_M1"/>
    <property type="match status" value="1"/>
</dbReference>
<dbReference type="InterPro" id="IPR042097">
    <property type="entry name" value="Aminopeptidase_N-like_N_sf"/>
</dbReference>
<dbReference type="InterPro" id="IPR045357">
    <property type="entry name" value="Aminopeptidase_N-like_N"/>
</dbReference>
<evidence type="ECO:0000256" key="7">
    <source>
        <dbReference type="ARBA" id="ARBA00022833"/>
    </source>
</evidence>
<evidence type="ECO:0000259" key="11">
    <source>
        <dbReference type="Pfam" id="PF17900"/>
    </source>
</evidence>
<dbReference type="SUPFAM" id="SSF55486">
    <property type="entry name" value="Metalloproteases ('zincins'), catalytic domain"/>
    <property type="match status" value="1"/>
</dbReference>
<dbReference type="InterPro" id="IPR014782">
    <property type="entry name" value="Peptidase_M1_dom"/>
</dbReference>
<feature type="domain" description="ERAP1-like C-terminal" evidence="10">
    <location>
        <begin position="723"/>
        <end position="1040"/>
    </location>
</feature>
<keyword evidence="4" id="KW-0645">Protease</keyword>
<evidence type="ECO:0000259" key="10">
    <source>
        <dbReference type="Pfam" id="PF11838"/>
    </source>
</evidence>
<proteinExistence type="inferred from homology"/>
<evidence type="ECO:0000313" key="13">
    <source>
        <dbReference type="Proteomes" id="UP001497383"/>
    </source>
</evidence>
<dbReference type="Gene3D" id="2.60.40.1910">
    <property type="match status" value="1"/>
</dbReference>
<organism evidence="12 13">
    <name type="scientific">Lodderomyces beijingensis</name>
    <dbReference type="NCBI Taxonomy" id="1775926"/>
    <lineage>
        <taxon>Eukaryota</taxon>
        <taxon>Fungi</taxon>
        <taxon>Dikarya</taxon>
        <taxon>Ascomycota</taxon>
        <taxon>Saccharomycotina</taxon>
        <taxon>Pichiomycetes</taxon>
        <taxon>Debaryomycetaceae</taxon>
        <taxon>Candida/Lodderomyces clade</taxon>
        <taxon>Lodderomyces</taxon>
    </lineage>
</organism>
<feature type="domain" description="Aminopeptidase N-like N-terminal" evidence="11">
    <location>
        <begin position="214"/>
        <end position="395"/>
    </location>
</feature>
<dbReference type="EMBL" id="OZ022407">
    <property type="protein sequence ID" value="CAK9438371.1"/>
    <property type="molecule type" value="Genomic_DNA"/>
</dbReference>
<keyword evidence="6" id="KW-0378">Hydrolase</keyword>
<accession>A0ABP0ZN90</accession>
<dbReference type="Gene3D" id="2.60.40.1730">
    <property type="entry name" value="tricorn interacting facor f3 domain"/>
    <property type="match status" value="1"/>
</dbReference>
<evidence type="ECO:0000256" key="8">
    <source>
        <dbReference type="ARBA" id="ARBA00023049"/>
    </source>
</evidence>
<dbReference type="SUPFAM" id="SSF63737">
    <property type="entry name" value="Leukotriene A4 hydrolase N-terminal domain"/>
    <property type="match status" value="1"/>
</dbReference>
<evidence type="ECO:0000256" key="1">
    <source>
        <dbReference type="ARBA" id="ARBA00001947"/>
    </source>
</evidence>
<dbReference type="Proteomes" id="UP001497383">
    <property type="component" value="Chromosome 3"/>
</dbReference>
<dbReference type="GeneID" id="92207791"/>
<feature type="domain" description="Peptidase M1 membrane alanine aminopeptidase" evidence="9">
    <location>
        <begin position="429"/>
        <end position="646"/>
    </location>
</feature>